<keyword evidence="2" id="KW-1185">Reference proteome</keyword>
<gene>
    <name evidence="1" type="ordered locus">Sde_1214</name>
</gene>
<dbReference type="RefSeq" id="WP_011467696.1">
    <property type="nucleotide sequence ID" value="NC_007912.1"/>
</dbReference>
<name>Q21LF3_SACD2</name>
<dbReference type="EMBL" id="CP000282">
    <property type="protein sequence ID" value="ABD80476.1"/>
    <property type="molecule type" value="Genomic_DNA"/>
</dbReference>
<dbReference type="HOGENOM" id="CLU_2664379_0_0_6"/>
<proteinExistence type="predicted"/>
<organism evidence="1 2">
    <name type="scientific">Saccharophagus degradans (strain 2-40 / ATCC 43961 / DSM 17024)</name>
    <dbReference type="NCBI Taxonomy" id="203122"/>
    <lineage>
        <taxon>Bacteria</taxon>
        <taxon>Pseudomonadati</taxon>
        <taxon>Pseudomonadota</taxon>
        <taxon>Gammaproteobacteria</taxon>
        <taxon>Cellvibrionales</taxon>
        <taxon>Cellvibrionaceae</taxon>
        <taxon>Saccharophagus</taxon>
    </lineage>
</organism>
<sequence length="78" mass="9196">MEFLEADHPEWQEMWEHLALHPLNNGDPICRSHNTAWEYMGSTQDHHHLRHAIHPATGKIEYIYIERRRAGVAWAQSA</sequence>
<evidence type="ECO:0000313" key="1">
    <source>
        <dbReference type="EMBL" id="ABD80476.1"/>
    </source>
</evidence>
<evidence type="ECO:0000313" key="2">
    <source>
        <dbReference type="Proteomes" id="UP000001947"/>
    </source>
</evidence>
<dbReference type="eggNOG" id="ENOG5032ZSI">
    <property type="taxonomic scope" value="Bacteria"/>
</dbReference>
<reference evidence="1 2" key="1">
    <citation type="journal article" date="2008" name="PLoS Genet.">
        <title>Complete genome sequence of the complex carbohydrate-degrading marine bacterium, Saccharophagus degradans strain 2-40 T.</title>
        <authorList>
            <person name="Weiner R.M."/>
            <person name="Taylor L.E.II."/>
            <person name="Henrissat B."/>
            <person name="Hauser L."/>
            <person name="Land M."/>
            <person name="Coutinho P.M."/>
            <person name="Rancurel C."/>
            <person name="Saunders E.H."/>
            <person name="Longmire A.G."/>
            <person name="Zhang H."/>
            <person name="Bayer E.A."/>
            <person name="Gilbert H.J."/>
            <person name="Larimer F."/>
            <person name="Zhulin I.B."/>
            <person name="Ekborg N.A."/>
            <person name="Lamed R."/>
            <person name="Richardson P.M."/>
            <person name="Borovok I."/>
            <person name="Hutcheson S."/>
        </authorList>
    </citation>
    <scope>NUCLEOTIDE SEQUENCE [LARGE SCALE GENOMIC DNA]</scope>
    <source>
        <strain evidence="2">2-40 / ATCC 43961 / DSM 17024</strain>
    </source>
</reference>
<dbReference type="OrthoDB" id="5703587at2"/>
<dbReference type="GeneID" id="98612892"/>
<dbReference type="KEGG" id="sde:Sde_1214"/>
<dbReference type="Proteomes" id="UP000001947">
    <property type="component" value="Chromosome"/>
</dbReference>
<dbReference type="AlphaFoldDB" id="Q21LF3"/>
<protein>
    <submittedName>
        <fullName evidence="1">Uncharacterized protein</fullName>
    </submittedName>
</protein>
<accession>Q21LF3</accession>